<dbReference type="EMBL" id="GEDG01031834">
    <property type="protein sequence ID" value="JAP11159.1"/>
    <property type="molecule type" value="Transcribed_RNA"/>
</dbReference>
<sequence length="74" mass="8727">SEVEFRRKHKRRSPKKTSCLNLAVSADYILQKQKQVLMLIVDYSNVTRISIYPQKIQAKLASEMRIVILRQRNP</sequence>
<proteinExistence type="predicted"/>
<protein>
    <submittedName>
        <fullName evidence="1">Putative ovule protein</fullName>
    </submittedName>
</protein>
<feature type="non-terminal residue" evidence="1">
    <location>
        <position position="1"/>
    </location>
</feature>
<organism evidence="1">
    <name type="scientific">Solanum chacoense</name>
    <name type="common">Chaco potato</name>
    <dbReference type="NCBI Taxonomy" id="4108"/>
    <lineage>
        <taxon>Eukaryota</taxon>
        <taxon>Viridiplantae</taxon>
        <taxon>Streptophyta</taxon>
        <taxon>Embryophyta</taxon>
        <taxon>Tracheophyta</taxon>
        <taxon>Spermatophyta</taxon>
        <taxon>Magnoliopsida</taxon>
        <taxon>eudicotyledons</taxon>
        <taxon>Gunneridae</taxon>
        <taxon>Pentapetalae</taxon>
        <taxon>asterids</taxon>
        <taxon>lamiids</taxon>
        <taxon>Solanales</taxon>
        <taxon>Solanaceae</taxon>
        <taxon>Solanoideae</taxon>
        <taxon>Solaneae</taxon>
        <taxon>Solanum</taxon>
    </lineage>
</organism>
<dbReference type="AlphaFoldDB" id="A0A0V0GTZ7"/>
<name>A0A0V0GTZ7_SOLCH</name>
<accession>A0A0V0GTZ7</accession>
<reference evidence="1" key="1">
    <citation type="submission" date="2015-12" db="EMBL/GenBank/DDBJ databases">
        <title>Gene expression during late stages of embryo sac development: a critical building block for successful pollen-pistil interactions.</title>
        <authorList>
            <person name="Liu Y."/>
            <person name="Joly V."/>
            <person name="Sabar M."/>
            <person name="Matton D.P."/>
        </authorList>
    </citation>
    <scope>NUCLEOTIDE SEQUENCE</scope>
</reference>
<evidence type="ECO:0000313" key="1">
    <source>
        <dbReference type="EMBL" id="JAP11159.1"/>
    </source>
</evidence>